<proteinExistence type="predicted"/>
<accession>A0AA38UEX5</accession>
<evidence type="ECO:0000313" key="3">
    <source>
        <dbReference type="Proteomes" id="UP001163846"/>
    </source>
</evidence>
<reference evidence="2" key="1">
    <citation type="submission" date="2022-08" db="EMBL/GenBank/DDBJ databases">
        <authorList>
            <consortium name="DOE Joint Genome Institute"/>
            <person name="Min B."/>
            <person name="Riley R."/>
            <person name="Sierra-Patev S."/>
            <person name="Naranjo-Ortiz M."/>
            <person name="Looney B."/>
            <person name="Konkel Z."/>
            <person name="Slot J.C."/>
            <person name="Sakamoto Y."/>
            <person name="Steenwyk J.L."/>
            <person name="Rokas A."/>
            <person name="Carro J."/>
            <person name="Camarero S."/>
            <person name="Ferreira P."/>
            <person name="Molpeceres G."/>
            <person name="Ruiz-Duenas F.J."/>
            <person name="Serrano A."/>
            <person name="Henrissat B."/>
            <person name="Drula E."/>
            <person name="Hughes K.W."/>
            <person name="Mata J.L."/>
            <person name="Ishikawa N.K."/>
            <person name="Vargas-Isla R."/>
            <person name="Ushijima S."/>
            <person name="Smith C.A."/>
            <person name="Ahrendt S."/>
            <person name="Andreopoulos W."/>
            <person name="He G."/>
            <person name="Labutti K."/>
            <person name="Lipzen A."/>
            <person name="Ng V."/>
            <person name="Sandor L."/>
            <person name="Barry K."/>
            <person name="Martinez A.T."/>
            <person name="Xiao Y."/>
            <person name="Gibbons J.G."/>
            <person name="Terashima K."/>
            <person name="Hibbett D.S."/>
            <person name="Grigoriev I.V."/>
        </authorList>
    </citation>
    <scope>NUCLEOTIDE SEQUENCE</scope>
    <source>
        <strain evidence="2">TFB9207</strain>
    </source>
</reference>
<sequence>MAGCLGSVVEAANLRSERISNGGSNTDTSNCGNPWVAMARRHRFTLGIYSISMSMQHPLIDGTDVNYIHVLCFIIMARSYVTIPLSQSKRECALTLSHPQARDDLGTIAGDGIETGLRQLSAAMEMDCKDQMDSNSSVSSTASSGTGVPPMSEIPEIPETPEMYGGEDELYASESDGSRGDSRAISGRRTSTWMGFHRSGSMTDFGSDVLRSNHEDSPLLLAVPTVVCSASRSIAQLKHVDPVLDFDWFDEYWNHRDWNMDNNRECHWYKSFRNDKIYWIYRHPGSGRTFITSHVLVLALALIASLLNQALDRDWDNRDNDLLFPLYSKRNTFIIHAYISFSKCAQSYICNQAQKRHFTWLVVQQRWLSTFDERRQT</sequence>
<gene>
    <name evidence="2" type="ORF">F5878DRAFT_644216</name>
</gene>
<name>A0AA38UEX5_9AGAR</name>
<feature type="compositionally biased region" description="Low complexity" evidence="1">
    <location>
        <begin position="134"/>
        <end position="148"/>
    </location>
</feature>
<dbReference type="AlphaFoldDB" id="A0AA38UEX5"/>
<organism evidence="2 3">
    <name type="scientific">Lentinula raphanica</name>
    <dbReference type="NCBI Taxonomy" id="153919"/>
    <lineage>
        <taxon>Eukaryota</taxon>
        <taxon>Fungi</taxon>
        <taxon>Dikarya</taxon>
        <taxon>Basidiomycota</taxon>
        <taxon>Agaricomycotina</taxon>
        <taxon>Agaricomycetes</taxon>
        <taxon>Agaricomycetidae</taxon>
        <taxon>Agaricales</taxon>
        <taxon>Marasmiineae</taxon>
        <taxon>Omphalotaceae</taxon>
        <taxon>Lentinula</taxon>
    </lineage>
</organism>
<dbReference type="EMBL" id="MU806396">
    <property type="protein sequence ID" value="KAJ3835592.1"/>
    <property type="molecule type" value="Genomic_DNA"/>
</dbReference>
<comment type="caution">
    <text evidence="2">The sequence shown here is derived from an EMBL/GenBank/DDBJ whole genome shotgun (WGS) entry which is preliminary data.</text>
</comment>
<evidence type="ECO:0000313" key="2">
    <source>
        <dbReference type="EMBL" id="KAJ3835592.1"/>
    </source>
</evidence>
<keyword evidence="3" id="KW-1185">Reference proteome</keyword>
<protein>
    <submittedName>
        <fullName evidence="2">Uncharacterized protein</fullName>
    </submittedName>
</protein>
<evidence type="ECO:0000256" key="1">
    <source>
        <dbReference type="SAM" id="MobiDB-lite"/>
    </source>
</evidence>
<dbReference type="Proteomes" id="UP001163846">
    <property type="component" value="Unassembled WGS sequence"/>
</dbReference>
<feature type="region of interest" description="Disordered" evidence="1">
    <location>
        <begin position="131"/>
        <end position="156"/>
    </location>
</feature>